<dbReference type="AlphaFoldDB" id="K0KE06"/>
<dbReference type="STRING" id="1179773.BN6_75480"/>
<keyword evidence="2" id="KW-0472">Membrane</keyword>
<proteinExistence type="predicted"/>
<feature type="transmembrane region" description="Helical" evidence="2">
    <location>
        <begin position="164"/>
        <end position="182"/>
    </location>
</feature>
<dbReference type="PATRIC" id="fig|1179773.3.peg.7622"/>
<dbReference type="KEGG" id="sesp:BN6_75480"/>
<keyword evidence="2" id="KW-1133">Transmembrane helix</keyword>
<dbReference type="eggNOG" id="COG3767">
    <property type="taxonomic scope" value="Bacteria"/>
</dbReference>
<evidence type="ECO:0000313" key="3">
    <source>
        <dbReference type="EMBL" id="CCH34773.1"/>
    </source>
</evidence>
<gene>
    <name evidence="3" type="ordered locus">BN6_75480</name>
</gene>
<feature type="region of interest" description="Disordered" evidence="1">
    <location>
        <begin position="1"/>
        <end position="78"/>
    </location>
</feature>
<dbReference type="HOGENOM" id="CLU_1314653_0_0_11"/>
<sequence>MNQPWPPGQPYGQQQPDQPYGQPNQPYQGAPGRPYPGQPQPGPQQPGQLQPGQPQPGQPYPGQAAPGQPYGGPGYGRPDKPGGGAAVLAGLLFLPAVIYTLIAAFTSWDGRPDSLHLFISVLGMAFAHDVTGNVDFAITVSMIVAPIVLVLALLLVFRVPAVRWALTVLGALCAIYYVYAVIKLLTTTGGGEFVILPVVALLLWLVPTFVAALPPVGRATRRTAPQPFQQQPPYQQQQWR</sequence>
<name>K0KE06_SACES</name>
<feature type="transmembrane region" description="Helical" evidence="2">
    <location>
        <begin position="136"/>
        <end position="157"/>
    </location>
</feature>
<keyword evidence="2" id="KW-0812">Transmembrane</keyword>
<reference evidence="3 4" key="1">
    <citation type="journal article" date="2012" name="BMC Genomics">
        <title>Complete genome sequence of Saccharothrix espanaensis DSM 44229T and comparison to the other completely sequenced Pseudonocardiaceae.</title>
        <authorList>
            <person name="Strobel T."/>
            <person name="Al-Dilaimi A."/>
            <person name="Blom J."/>
            <person name="Gessner A."/>
            <person name="Kalinowski J."/>
            <person name="Luzhetska M."/>
            <person name="Puhler A."/>
            <person name="Szczepanowski R."/>
            <person name="Bechthold A."/>
            <person name="Ruckert C."/>
        </authorList>
    </citation>
    <scope>NUCLEOTIDE SEQUENCE [LARGE SCALE GENOMIC DNA]</scope>
    <source>
        <strain evidence="4">ATCC 51144 / DSM 44229 / JCM 9112 / NBRC 15066 / NRRL 15764</strain>
    </source>
</reference>
<protein>
    <submittedName>
        <fullName evidence="3">Putative membrane protein</fullName>
    </submittedName>
</protein>
<accession>K0KE06</accession>
<feature type="transmembrane region" description="Helical" evidence="2">
    <location>
        <begin position="194"/>
        <end position="213"/>
    </location>
</feature>
<feature type="transmembrane region" description="Helical" evidence="2">
    <location>
        <begin position="83"/>
        <end position="102"/>
    </location>
</feature>
<feature type="compositionally biased region" description="Gly residues" evidence="1">
    <location>
        <begin position="69"/>
        <end position="78"/>
    </location>
</feature>
<evidence type="ECO:0000256" key="1">
    <source>
        <dbReference type="SAM" id="MobiDB-lite"/>
    </source>
</evidence>
<dbReference type="Proteomes" id="UP000006281">
    <property type="component" value="Chromosome"/>
</dbReference>
<dbReference type="EMBL" id="HE804045">
    <property type="protein sequence ID" value="CCH34773.1"/>
    <property type="molecule type" value="Genomic_DNA"/>
</dbReference>
<feature type="compositionally biased region" description="Pro residues" evidence="1">
    <location>
        <begin position="33"/>
        <end position="44"/>
    </location>
</feature>
<dbReference type="SUPFAM" id="SSF81995">
    <property type="entry name" value="beta-sandwich domain of Sec23/24"/>
    <property type="match status" value="1"/>
</dbReference>
<feature type="compositionally biased region" description="Low complexity" evidence="1">
    <location>
        <begin position="10"/>
        <end position="32"/>
    </location>
</feature>
<evidence type="ECO:0000313" key="4">
    <source>
        <dbReference type="Proteomes" id="UP000006281"/>
    </source>
</evidence>
<dbReference type="RefSeq" id="WP_015104883.1">
    <property type="nucleotide sequence ID" value="NC_019673.1"/>
</dbReference>
<organism evidence="3 4">
    <name type="scientific">Saccharothrix espanaensis (strain ATCC 51144 / DSM 44229 / JCM 9112 / NBRC 15066 / NRRL 15764)</name>
    <dbReference type="NCBI Taxonomy" id="1179773"/>
    <lineage>
        <taxon>Bacteria</taxon>
        <taxon>Bacillati</taxon>
        <taxon>Actinomycetota</taxon>
        <taxon>Actinomycetes</taxon>
        <taxon>Pseudonocardiales</taxon>
        <taxon>Pseudonocardiaceae</taxon>
        <taxon>Saccharothrix</taxon>
    </lineage>
</organism>
<keyword evidence="4" id="KW-1185">Reference proteome</keyword>
<evidence type="ECO:0000256" key="2">
    <source>
        <dbReference type="SAM" id="Phobius"/>
    </source>
</evidence>